<dbReference type="Gene3D" id="3.40.50.300">
    <property type="entry name" value="P-loop containing nucleotide triphosphate hydrolases"/>
    <property type="match status" value="1"/>
</dbReference>
<comment type="catalytic activity">
    <reaction evidence="10">
        <text>tungstate(in) + ATP + H2O = tungstate(out) + ADP + phosphate + H(+)</text>
        <dbReference type="Rhea" id="RHEA:35027"/>
        <dbReference type="ChEBI" id="CHEBI:15377"/>
        <dbReference type="ChEBI" id="CHEBI:15378"/>
        <dbReference type="ChEBI" id="CHEBI:30616"/>
        <dbReference type="ChEBI" id="CHEBI:43474"/>
        <dbReference type="ChEBI" id="CHEBI:46502"/>
        <dbReference type="ChEBI" id="CHEBI:456216"/>
        <dbReference type="EC" id="7.3.2.6"/>
    </reaction>
</comment>
<proteinExistence type="inferred from homology"/>
<comment type="function">
    <text evidence="11">Part of the ABC transporter complex WtpABC involved in molybdate/tungstate import. Responsible for energy coupling to the transport system.</text>
</comment>
<evidence type="ECO:0000256" key="7">
    <source>
        <dbReference type="ARBA" id="ARBA00038781"/>
    </source>
</evidence>
<dbReference type="EC" id="7.3.2.6" evidence="8"/>
<dbReference type="PANTHER" id="PTHR42788:SF13">
    <property type="entry name" value="ALIPHATIC SULFONATES IMPORT ATP-BINDING PROTEIN SSUB"/>
    <property type="match status" value="1"/>
</dbReference>
<evidence type="ECO:0000256" key="5">
    <source>
        <dbReference type="ARBA" id="ARBA00022840"/>
    </source>
</evidence>
<comment type="subunit">
    <text evidence="7">The complex is composed of two ATP-binding proteins (WtpC), two transmembrane proteins (WtpB) and a solute-binding protein (WtpA).</text>
</comment>
<dbReference type="InterPro" id="IPR017871">
    <property type="entry name" value="ABC_transporter-like_CS"/>
</dbReference>
<evidence type="ECO:0000256" key="10">
    <source>
        <dbReference type="ARBA" id="ARBA00047936"/>
    </source>
</evidence>
<evidence type="ECO:0000256" key="4">
    <source>
        <dbReference type="ARBA" id="ARBA00022741"/>
    </source>
</evidence>
<organism evidence="13">
    <name type="scientific">Haloferax sp. CBA1149</name>
    <dbReference type="NCBI Taxonomy" id="2650753"/>
    <lineage>
        <taxon>Archaea</taxon>
        <taxon>Methanobacteriati</taxon>
        <taxon>Methanobacteriota</taxon>
        <taxon>Stenosarchaea group</taxon>
        <taxon>Halobacteria</taxon>
        <taxon>Halobacteriales</taxon>
        <taxon>Haloferacaceae</taxon>
        <taxon>Haloferax</taxon>
    </lineage>
</organism>
<keyword evidence="4" id="KW-0547">Nucleotide-binding</keyword>
<dbReference type="Pfam" id="PF00005">
    <property type="entry name" value="ABC_tran"/>
    <property type="match status" value="1"/>
</dbReference>
<evidence type="ECO:0000256" key="11">
    <source>
        <dbReference type="ARBA" id="ARBA00057369"/>
    </source>
</evidence>
<sequence length="262" mass="28638">MSSNLSQQTTDEPAKETTVAVESLGKTYESDRRTVEALSDVNFTVDEGEFVCIVGPSGCGKTTLFRVIAGLEEATVGQVTLDGEPVTGPGTDRGMVFQEYGLFPWRTVAENVAFGLEEQGVDGPTRAARVDEMLRLVGLDGFTDAYPKELSGGMKQRVGIARALAVDPELLLMDEPFGAVDAQTRDMLHEELLDIWAETDKTVLFVTHDVEEAVTLADRVVVMAANPGRVREIVSVDIDRPRERTDPVFAEYVERIRGLIGE</sequence>
<reference evidence="13" key="1">
    <citation type="submission" date="2019-09" db="EMBL/GenBank/DDBJ databases">
        <title>Genomic analysis of Haloferax sp. CBA1149.</title>
        <authorList>
            <person name="Roh S.W."/>
        </authorList>
    </citation>
    <scope>NUCLEOTIDE SEQUENCE</scope>
    <source>
        <strain evidence="13">CBA1149</strain>
    </source>
</reference>
<feature type="domain" description="ABC transporter" evidence="12">
    <location>
        <begin position="19"/>
        <end position="250"/>
    </location>
</feature>
<evidence type="ECO:0000256" key="2">
    <source>
        <dbReference type="ARBA" id="ARBA00022448"/>
    </source>
</evidence>
<gene>
    <name evidence="13" type="ORF">Hfx1149_10140</name>
</gene>
<dbReference type="EMBL" id="VZUS01000001">
    <property type="protein sequence ID" value="KAB1188368.1"/>
    <property type="molecule type" value="Genomic_DNA"/>
</dbReference>
<evidence type="ECO:0000256" key="3">
    <source>
        <dbReference type="ARBA" id="ARBA00022505"/>
    </source>
</evidence>
<comment type="subcellular location">
    <subcellularLocation>
        <location evidence="1">Cell membrane</location>
    </subcellularLocation>
</comment>
<dbReference type="PROSITE" id="PS00211">
    <property type="entry name" value="ABC_TRANSPORTER_1"/>
    <property type="match status" value="1"/>
</dbReference>
<dbReference type="CDD" id="cd03293">
    <property type="entry name" value="ABC_NrtD_SsuB_transporters"/>
    <property type="match status" value="1"/>
</dbReference>
<dbReference type="InterPro" id="IPR003593">
    <property type="entry name" value="AAA+_ATPase"/>
</dbReference>
<dbReference type="InterPro" id="IPR050166">
    <property type="entry name" value="ABC_transporter_ATP-bind"/>
</dbReference>
<evidence type="ECO:0000256" key="1">
    <source>
        <dbReference type="ARBA" id="ARBA00004236"/>
    </source>
</evidence>
<dbReference type="FunFam" id="3.40.50.300:FF:000425">
    <property type="entry name" value="Probable ABC transporter, ATP-binding subunit"/>
    <property type="match status" value="1"/>
</dbReference>
<dbReference type="GO" id="GO:0016887">
    <property type="term" value="F:ATP hydrolysis activity"/>
    <property type="evidence" value="ECO:0007669"/>
    <property type="project" value="InterPro"/>
</dbReference>
<dbReference type="GO" id="GO:0005524">
    <property type="term" value="F:ATP binding"/>
    <property type="evidence" value="ECO:0007669"/>
    <property type="project" value="UniProtKB-KW"/>
</dbReference>
<keyword evidence="5 13" id="KW-0067">ATP-binding</keyword>
<comment type="caution">
    <text evidence="13">The sequence shown here is derived from an EMBL/GenBank/DDBJ whole genome shotgun (WGS) entry which is preliminary data.</text>
</comment>
<evidence type="ECO:0000313" key="13">
    <source>
        <dbReference type="EMBL" id="KAB1188368.1"/>
    </source>
</evidence>
<keyword evidence="3" id="KW-0500">Molybdenum</keyword>
<dbReference type="SUPFAM" id="SSF52540">
    <property type="entry name" value="P-loop containing nucleoside triphosphate hydrolases"/>
    <property type="match status" value="1"/>
</dbReference>
<accession>A0A643JYJ3</accession>
<dbReference type="GO" id="GO:0005886">
    <property type="term" value="C:plasma membrane"/>
    <property type="evidence" value="ECO:0007669"/>
    <property type="project" value="UniProtKB-SubCell"/>
</dbReference>
<name>A0A643JYJ3_9EURY</name>
<dbReference type="PROSITE" id="PS50893">
    <property type="entry name" value="ABC_TRANSPORTER_2"/>
    <property type="match status" value="1"/>
</dbReference>
<comment type="similarity">
    <text evidence="6">Belongs to the ABC transporter superfamily. Sulfate/tungstate importer (TC 3.A.1.6) family.</text>
</comment>
<evidence type="ECO:0000256" key="6">
    <source>
        <dbReference type="ARBA" id="ARBA00038307"/>
    </source>
</evidence>
<dbReference type="PANTHER" id="PTHR42788">
    <property type="entry name" value="TAURINE IMPORT ATP-BINDING PROTEIN-RELATED"/>
    <property type="match status" value="1"/>
</dbReference>
<evidence type="ECO:0000259" key="12">
    <source>
        <dbReference type="PROSITE" id="PS50893"/>
    </source>
</evidence>
<dbReference type="InterPro" id="IPR027417">
    <property type="entry name" value="P-loop_NTPase"/>
</dbReference>
<evidence type="ECO:0000256" key="9">
    <source>
        <dbReference type="ARBA" id="ARBA00041133"/>
    </source>
</evidence>
<evidence type="ECO:0000256" key="8">
    <source>
        <dbReference type="ARBA" id="ARBA00039025"/>
    </source>
</evidence>
<dbReference type="InterPro" id="IPR003439">
    <property type="entry name" value="ABC_transporter-like_ATP-bd"/>
</dbReference>
<dbReference type="GO" id="GO:1901238">
    <property type="term" value="F:ABC-type tungstate transporter activity"/>
    <property type="evidence" value="ECO:0007669"/>
    <property type="project" value="UniProtKB-EC"/>
</dbReference>
<dbReference type="AlphaFoldDB" id="A0A643JYJ3"/>
<protein>
    <recommendedName>
        <fullName evidence="9">Molybdate/tungstate import ATP-binding protein WtpC</fullName>
        <ecNumber evidence="8">7.3.2.6</ecNumber>
    </recommendedName>
</protein>
<keyword evidence="2" id="KW-0813">Transport</keyword>
<dbReference type="SMART" id="SM00382">
    <property type="entry name" value="AAA"/>
    <property type="match status" value="1"/>
</dbReference>
<dbReference type="RefSeq" id="WP_151137957.1">
    <property type="nucleotide sequence ID" value="NZ_VZUS01000001.1"/>
</dbReference>